<sequence>MKSCVLSKTCTLSTSMQLGFLCIIVILANVLLECLVF</sequence>
<evidence type="ECO:0000256" key="1">
    <source>
        <dbReference type="SAM" id="Phobius"/>
    </source>
</evidence>
<keyword evidence="4" id="KW-1185">Reference proteome</keyword>
<organism evidence="2">
    <name type="scientific">Spirodela intermedia</name>
    <name type="common">Intermediate duckweed</name>
    <dbReference type="NCBI Taxonomy" id="51605"/>
    <lineage>
        <taxon>Eukaryota</taxon>
        <taxon>Viridiplantae</taxon>
        <taxon>Streptophyta</taxon>
        <taxon>Embryophyta</taxon>
        <taxon>Tracheophyta</taxon>
        <taxon>Spermatophyta</taxon>
        <taxon>Magnoliopsida</taxon>
        <taxon>Liliopsida</taxon>
        <taxon>Araceae</taxon>
        <taxon>Lemnoideae</taxon>
        <taxon>Spirodela</taxon>
    </lineage>
</organism>
<dbReference type="Proteomes" id="UP000663760">
    <property type="component" value="Chromosome 9"/>
</dbReference>
<feature type="transmembrane region" description="Helical" evidence="1">
    <location>
        <begin position="16"/>
        <end position="36"/>
    </location>
</feature>
<dbReference type="EMBL" id="LR746272">
    <property type="protein sequence ID" value="CAA7402094.1"/>
    <property type="molecule type" value="Genomic_DNA"/>
</dbReference>
<reference evidence="2" key="1">
    <citation type="submission" date="2019-12" db="EMBL/GenBank/DDBJ databases">
        <authorList>
            <person name="Scholz U."/>
            <person name="Mascher M."/>
            <person name="Fiebig A."/>
        </authorList>
    </citation>
    <scope>NUCLEOTIDE SEQUENCE</scope>
</reference>
<evidence type="ECO:0000313" key="4">
    <source>
        <dbReference type="Proteomes" id="UP000663760"/>
    </source>
</evidence>
<dbReference type="EMBL" id="LR743596">
    <property type="protein sequence ID" value="CAA2626032.1"/>
    <property type="molecule type" value="Genomic_DNA"/>
</dbReference>
<dbReference type="AlphaFoldDB" id="A0A7I8J7H0"/>
<accession>A0A7I8J7H0</accession>
<keyword evidence="1" id="KW-1133">Transmembrane helix</keyword>
<protein>
    <submittedName>
        <fullName evidence="2">Uncharacterized protein</fullName>
    </submittedName>
</protein>
<evidence type="ECO:0000313" key="2">
    <source>
        <dbReference type="EMBL" id="CAA2626032.1"/>
    </source>
</evidence>
<proteinExistence type="predicted"/>
<evidence type="ECO:0000313" key="3">
    <source>
        <dbReference type="EMBL" id="CAA7402094.1"/>
    </source>
</evidence>
<keyword evidence="1" id="KW-0812">Transmembrane</keyword>
<keyword evidence="1" id="KW-0472">Membrane</keyword>
<gene>
    <name evidence="2" type="ORF">SI7747_09011752</name>
    <name evidence="3" type="ORF">SI8410_09012772</name>
</gene>
<name>A0A7I8J7H0_SPIIN</name>